<dbReference type="EMBL" id="BLLK01000062">
    <property type="protein sequence ID" value="GFH58598.1"/>
    <property type="molecule type" value="Genomic_DNA"/>
</dbReference>
<dbReference type="Pfam" id="PF00004">
    <property type="entry name" value="AAA"/>
    <property type="match status" value="2"/>
</dbReference>
<dbReference type="SUPFAM" id="SSF52540">
    <property type="entry name" value="P-loop containing nucleoside triphosphate hydrolases"/>
    <property type="match status" value="1"/>
</dbReference>
<evidence type="ECO:0000259" key="4">
    <source>
        <dbReference type="SMART" id="SM00382"/>
    </source>
</evidence>
<gene>
    <name evidence="5" type="ORF">CTEN210_15074</name>
</gene>
<feature type="coiled-coil region" evidence="2">
    <location>
        <begin position="412"/>
        <end position="439"/>
    </location>
</feature>
<name>A0AAD3D6B3_9STRA</name>
<keyword evidence="2" id="KW-0175">Coiled coil</keyword>
<sequence>MDFFNNQNGDNGLGGIQTMGLINSLKTGNVLVDMMLAMILPMFIGFAFSGLSNLQDTIKNIDWKHLFTKKKKIHERSISHSSVTTTWSTTDLGGDSQNEVLIKAIQLYLDYKGILKLQNAKLELQQIGQKEERNYYYDNDRESTTLADTLSKYRVIKKPNRNVWLKLGKYGNTKEENYEVEFKVQEQVEDINKNDSVKQKVETTLYFKSEGKDSIDIFIDIAYEWYLEQLRSLEDNSRYLYELKKNGSDEDSDGNCYKRYKLSDEKTFESLFFKEKENLLKIIDNFTNKTGKYAIKGYPHKLGLLLHGPPGTGKTSMIKALAQATGRSIVNVPLARISTNAELASVFFDQKYNIDGENVPVKLAFKDIIFVMEDVDAISKVVRRRDGKTSSEMTLTEHVELPVTKSMWRLLLESTNSECQELVEKLIEKSQRLKEASKDAKLICSVAQKIGALPGLTLVGEDLENETASKIAKEAIETAQTQMERQDTVDEFLGRHAKTILQMLEAGTEISEEFEDELLGLHTSAHSMSSFVSLDKPSLSRNVSYKKEYGEDSNLLVKAESEDEGDGALIGPAIGPDVAMMSEKETTGKKMEGLGSGISAWKAKRDELNLSGLLNVLDGVVDTPGRMLVMTSNHPELLDPALIRPGRIDKKMLLSYLGYADLILMLEHYFQVKLTEEEAERVKNAVNDPPQLKFTPAQIEQMVCEHDEISEMIKAIENLKHYDKKMKLSSQIMYNT</sequence>
<dbReference type="InterPro" id="IPR027417">
    <property type="entry name" value="P-loop_NTPase"/>
</dbReference>
<dbReference type="SMART" id="SM00382">
    <property type="entry name" value="AAA"/>
    <property type="match status" value="1"/>
</dbReference>
<dbReference type="PANTHER" id="PTHR23070">
    <property type="entry name" value="BCS1 AAA-TYPE ATPASE"/>
    <property type="match status" value="1"/>
</dbReference>
<accession>A0AAD3D6B3</accession>
<reference evidence="5 6" key="1">
    <citation type="journal article" date="2021" name="Sci. Rep.">
        <title>The genome of the diatom Chaetoceros tenuissimus carries an ancient integrated fragment of an extant virus.</title>
        <authorList>
            <person name="Hongo Y."/>
            <person name="Kimura K."/>
            <person name="Takaki Y."/>
            <person name="Yoshida Y."/>
            <person name="Baba S."/>
            <person name="Kobayashi G."/>
            <person name="Nagasaki K."/>
            <person name="Hano T."/>
            <person name="Tomaru Y."/>
        </authorList>
    </citation>
    <scope>NUCLEOTIDE SEQUENCE [LARGE SCALE GENOMIC DNA]</scope>
    <source>
        <strain evidence="5 6">NIES-3715</strain>
    </source>
</reference>
<dbReference type="PROSITE" id="PS00674">
    <property type="entry name" value="AAA"/>
    <property type="match status" value="1"/>
</dbReference>
<evidence type="ECO:0000256" key="2">
    <source>
        <dbReference type="SAM" id="Coils"/>
    </source>
</evidence>
<dbReference type="AlphaFoldDB" id="A0AAD3D6B3"/>
<feature type="transmembrane region" description="Helical" evidence="3">
    <location>
        <begin position="30"/>
        <end position="51"/>
    </location>
</feature>
<comment type="similarity">
    <text evidence="1">Belongs to the AAA ATPase family. BCS1 subfamily.</text>
</comment>
<dbReference type="Gene3D" id="3.40.50.300">
    <property type="entry name" value="P-loop containing nucleotide triphosphate hydrolases"/>
    <property type="match status" value="2"/>
</dbReference>
<protein>
    <submittedName>
        <fullName evidence="5">Mitochondrial chaperone BCS1</fullName>
    </submittedName>
</protein>
<organism evidence="5 6">
    <name type="scientific">Chaetoceros tenuissimus</name>
    <dbReference type="NCBI Taxonomy" id="426638"/>
    <lineage>
        <taxon>Eukaryota</taxon>
        <taxon>Sar</taxon>
        <taxon>Stramenopiles</taxon>
        <taxon>Ochrophyta</taxon>
        <taxon>Bacillariophyta</taxon>
        <taxon>Coscinodiscophyceae</taxon>
        <taxon>Chaetocerotophycidae</taxon>
        <taxon>Chaetocerotales</taxon>
        <taxon>Chaetocerotaceae</taxon>
        <taxon>Chaetoceros</taxon>
    </lineage>
</organism>
<evidence type="ECO:0000313" key="6">
    <source>
        <dbReference type="Proteomes" id="UP001054902"/>
    </source>
</evidence>
<keyword evidence="6" id="KW-1185">Reference proteome</keyword>
<dbReference type="InterPro" id="IPR003959">
    <property type="entry name" value="ATPase_AAA_core"/>
</dbReference>
<dbReference type="InterPro" id="IPR050747">
    <property type="entry name" value="Mitochondrial_chaperone_BCS1"/>
</dbReference>
<keyword evidence="3" id="KW-0472">Membrane</keyword>
<dbReference type="GO" id="GO:0016887">
    <property type="term" value="F:ATP hydrolysis activity"/>
    <property type="evidence" value="ECO:0007669"/>
    <property type="project" value="InterPro"/>
</dbReference>
<evidence type="ECO:0000256" key="1">
    <source>
        <dbReference type="ARBA" id="ARBA00007448"/>
    </source>
</evidence>
<feature type="domain" description="AAA+ ATPase" evidence="4">
    <location>
        <begin position="300"/>
        <end position="658"/>
    </location>
</feature>
<dbReference type="Proteomes" id="UP001054902">
    <property type="component" value="Unassembled WGS sequence"/>
</dbReference>
<evidence type="ECO:0000313" key="5">
    <source>
        <dbReference type="EMBL" id="GFH58598.1"/>
    </source>
</evidence>
<evidence type="ECO:0000256" key="3">
    <source>
        <dbReference type="SAM" id="Phobius"/>
    </source>
</evidence>
<comment type="caution">
    <text evidence="5">The sequence shown here is derived from an EMBL/GenBank/DDBJ whole genome shotgun (WGS) entry which is preliminary data.</text>
</comment>
<keyword evidence="3" id="KW-1133">Transmembrane helix</keyword>
<dbReference type="PRINTS" id="PR00830">
    <property type="entry name" value="ENDOLAPTASE"/>
</dbReference>
<proteinExistence type="inferred from homology"/>
<dbReference type="InterPro" id="IPR003960">
    <property type="entry name" value="ATPase_AAA_CS"/>
</dbReference>
<dbReference type="InterPro" id="IPR003593">
    <property type="entry name" value="AAA+_ATPase"/>
</dbReference>
<dbReference type="GO" id="GO:0005524">
    <property type="term" value="F:ATP binding"/>
    <property type="evidence" value="ECO:0007669"/>
    <property type="project" value="InterPro"/>
</dbReference>
<keyword evidence="3" id="KW-0812">Transmembrane</keyword>